<dbReference type="AlphaFoldDB" id="A0A7C4NLU8"/>
<accession>A0A7C4NLU8</accession>
<proteinExistence type="predicted"/>
<evidence type="ECO:0000313" key="1">
    <source>
        <dbReference type="EMBL" id="HGQ35656.1"/>
    </source>
</evidence>
<reference evidence="2" key="1">
    <citation type="journal article" date="2020" name="mSystems">
        <title>Genome- and Community-Level Interaction Insights into Carbon Utilization and Element Cycling Functions of Hydrothermarchaeota in Hydrothermal Sediment.</title>
        <authorList>
            <person name="Zhou Z."/>
            <person name="Liu Y."/>
            <person name="Xu W."/>
            <person name="Pan J."/>
            <person name="Luo Z.H."/>
            <person name="Li M."/>
        </authorList>
    </citation>
    <scope>NUCLEOTIDE SEQUENCE [LARGE SCALE GENOMIC DNA]</scope>
    <source>
        <strain evidence="2">SpSt-637</strain>
        <strain evidence="1">SpSt-667</strain>
    </source>
</reference>
<sequence length="83" mass="9756">MGRNTSSLRIAVARYVERIKKLSEVLPPEERQYIEEFLQDLETTLSLCSYTGVADPLEVLFFHFIRKLVQFKAYNTKYKPLGR</sequence>
<protein>
    <submittedName>
        <fullName evidence="2">Uncharacterized protein</fullName>
    </submittedName>
</protein>
<organism evidence="2">
    <name type="scientific">Ignisphaera aggregans</name>
    <dbReference type="NCBI Taxonomy" id="334771"/>
    <lineage>
        <taxon>Archaea</taxon>
        <taxon>Thermoproteota</taxon>
        <taxon>Thermoprotei</taxon>
        <taxon>Desulfurococcales</taxon>
        <taxon>Desulfurococcaceae</taxon>
        <taxon>Ignisphaera</taxon>
    </lineage>
</organism>
<dbReference type="EMBL" id="DTBD01000074">
    <property type="protein sequence ID" value="HGQ65205.1"/>
    <property type="molecule type" value="Genomic_DNA"/>
</dbReference>
<gene>
    <name evidence="2" type="ORF">ENU08_08185</name>
    <name evidence="1" type="ORF">ENU41_03145</name>
</gene>
<comment type="caution">
    <text evidence="2">The sequence shown here is derived from an EMBL/GenBank/DDBJ whole genome shotgun (WGS) entry which is preliminary data.</text>
</comment>
<dbReference type="EMBL" id="DTCK01000016">
    <property type="protein sequence ID" value="HGQ35656.1"/>
    <property type="molecule type" value="Genomic_DNA"/>
</dbReference>
<name>A0A7C4NLU8_9CREN</name>
<evidence type="ECO:0000313" key="2">
    <source>
        <dbReference type="EMBL" id="HGQ65205.1"/>
    </source>
</evidence>